<feature type="domain" description="TonB-dependent receptor plug" evidence="14">
    <location>
        <begin position="51"/>
        <end position="159"/>
    </location>
</feature>
<evidence type="ECO:0000256" key="9">
    <source>
        <dbReference type="ARBA" id="ARBA00023237"/>
    </source>
</evidence>
<name>A0ABT7WK78_9GAMM</name>
<dbReference type="InterPro" id="IPR000531">
    <property type="entry name" value="Beta-barrel_TonB"/>
</dbReference>
<keyword evidence="9 10" id="KW-0998">Cell outer membrane</keyword>
<dbReference type="InterPro" id="IPR012910">
    <property type="entry name" value="Plug_dom"/>
</dbReference>
<evidence type="ECO:0000256" key="5">
    <source>
        <dbReference type="ARBA" id="ARBA00022729"/>
    </source>
</evidence>
<dbReference type="Pfam" id="PF00593">
    <property type="entry name" value="TonB_dep_Rec_b-barrel"/>
    <property type="match status" value="1"/>
</dbReference>
<evidence type="ECO:0000256" key="11">
    <source>
        <dbReference type="RuleBase" id="RU003357"/>
    </source>
</evidence>
<keyword evidence="15" id="KW-0675">Receptor</keyword>
<dbReference type="CDD" id="cd01347">
    <property type="entry name" value="ligand_gated_channel"/>
    <property type="match status" value="1"/>
</dbReference>
<dbReference type="Pfam" id="PF07715">
    <property type="entry name" value="Plug"/>
    <property type="match status" value="1"/>
</dbReference>
<feature type="domain" description="TonB-dependent receptor-like beta-barrel" evidence="13">
    <location>
        <begin position="191"/>
        <end position="616"/>
    </location>
</feature>
<evidence type="ECO:0000256" key="12">
    <source>
        <dbReference type="SAM" id="SignalP"/>
    </source>
</evidence>
<dbReference type="InterPro" id="IPR036942">
    <property type="entry name" value="Beta-barrel_TonB_sf"/>
</dbReference>
<proteinExistence type="inferred from homology"/>
<evidence type="ECO:0000259" key="14">
    <source>
        <dbReference type="Pfam" id="PF07715"/>
    </source>
</evidence>
<protein>
    <submittedName>
        <fullName evidence="15">TonB-dependent receptor</fullName>
    </submittedName>
</protein>
<keyword evidence="8 10" id="KW-0472">Membrane</keyword>
<sequence>MVLTKKKLVIAVAALAPFTVMANEQGSSNQQEPQRLQTIVVSAALTEQNIDKAPASISVITSEQIERSAALSVADVLQKEAGVYNYNSGQDKIVIRGMQDTSGSYTLILLNGKRTSSSGAMWRGNDFDWSSIPLNSIERIEVIRGPMSSLYGSDAMGGVINIITKKAKPGEIHGSVFTQFNRVDSGKGKNQSRYGFNLNGGLTDGVRFNLSGDAYNRDAWYKQQTDASAYFVEKETTNLNGTLNWDINDQQALDLDVNYNKDKRPLTQDTNWGSQEMEMDRTNIGLTHRGNWGWGKTEAYIGKETAKIDDYDTDYDAPQKRHYKQDNLIARGFTNFDWLMNNTTLGADYKDQKITDPISYTTGSSKQKSYGVFVQNDTHITDAFTATVGGRYDHFDNFDGKATGKAYLAYELADGIVLKGGFGQAYKVPGPYQLDENYRLVSCGGSCFIRGNANLKPEESNNYEASLIVTQPNWNFNITAFQNDVKNLIERIKDPAPTDPKFPNKWDNVAKAELKGVEVAAGYDFSDAFGVKGNATYLDAKNKITDKDLTERPEWMANAFITWTPVENYKMNFGASYIGQQMLSATEELPSYTTYDVTLTSNLTQNLTLDYGVKNLTDVDLKDKDEGFNTKLYGRNYFVKVTFSF</sequence>
<dbReference type="Gene3D" id="2.170.130.10">
    <property type="entry name" value="TonB-dependent receptor, plug domain"/>
    <property type="match status" value="1"/>
</dbReference>
<evidence type="ECO:0000256" key="7">
    <source>
        <dbReference type="ARBA" id="ARBA00023077"/>
    </source>
</evidence>
<evidence type="ECO:0000256" key="2">
    <source>
        <dbReference type="ARBA" id="ARBA00022448"/>
    </source>
</evidence>
<reference evidence="15" key="1">
    <citation type="submission" date="2023-06" db="EMBL/GenBank/DDBJ databases">
        <title>Two novel species of Acinetobacter isolated from motorbike repairing workshop in Vietnam.</title>
        <authorList>
            <person name="Le N.T.T."/>
        </authorList>
    </citation>
    <scope>NUCLEOTIDE SEQUENCE</scope>
    <source>
        <strain evidence="15">VNH17</strain>
    </source>
</reference>
<evidence type="ECO:0000313" key="16">
    <source>
        <dbReference type="Proteomes" id="UP001168524"/>
    </source>
</evidence>
<dbReference type="PANTHER" id="PTHR30069:SF53">
    <property type="entry name" value="COLICIN I RECEPTOR-RELATED"/>
    <property type="match status" value="1"/>
</dbReference>
<dbReference type="PROSITE" id="PS52016">
    <property type="entry name" value="TONB_DEPENDENT_REC_3"/>
    <property type="match status" value="1"/>
</dbReference>
<evidence type="ECO:0000256" key="8">
    <source>
        <dbReference type="ARBA" id="ARBA00023136"/>
    </source>
</evidence>
<evidence type="ECO:0000256" key="6">
    <source>
        <dbReference type="ARBA" id="ARBA00023065"/>
    </source>
</evidence>
<dbReference type="RefSeq" id="WP_267979368.1">
    <property type="nucleotide sequence ID" value="NZ_JAPQKF010000001.1"/>
</dbReference>
<feature type="signal peptide" evidence="12">
    <location>
        <begin position="1"/>
        <end position="22"/>
    </location>
</feature>
<keyword evidence="2 10" id="KW-0813">Transport</keyword>
<organism evidence="15 16">
    <name type="scientific">Acinetobacter thutiue</name>
    <dbReference type="NCBI Taxonomy" id="2998078"/>
    <lineage>
        <taxon>Bacteria</taxon>
        <taxon>Pseudomonadati</taxon>
        <taxon>Pseudomonadota</taxon>
        <taxon>Gammaproteobacteria</taxon>
        <taxon>Moraxellales</taxon>
        <taxon>Moraxellaceae</taxon>
        <taxon>Acinetobacter</taxon>
    </lineage>
</organism>
<keyword evidence="6" id="KW-0406">Ion transport</keyword>
<dbReference type="Proteomes" id="UP001168524">
    <property type="component" value="Unassembled WGS sequence"/>
</dbReference>
<comment type="subcellular location">
    <subcellularLocation>
        <location evidence="1 10">Cell outer membrane</location>
        <topology evidence="1 10">Multi-pass membrane protein</topology>
    </subcellularLocation>
</comment>
<evidence type="ECO:0000259" key="13">
    <source>
        <dbReference type="Pfam" id="PF00593"/>
    </source>
</evidence>
<keyword evidence="7 11" id="KW-0798">TonB box</keyword>
<dbReference type="InterPro" id="IPR039426">
    <property type="entry name" value="TonB-dep_rcpt-like"/>
</dbReference>
<accession>A0ABT7WK78</accession>
<keyword evidence="16" id="KW-1185">Reference proteome</keyword>
<dbReference type="SUPFAM" id="SSF56935">
    <property type="entry name" value="Porins"/>
    <property type="match status" value="1"/>
</dbReference>
<keyword evidence="4 10" id="KW-0812">Transmembrane</keyword>
<evidence type="ECO:0000256" key="4">
    <source>
        <dbReference type="ARBA" id="ARBA00022692"/>
    </source>
</evidence>
<comment type="caution">
    <text evidence="15">The sequence shown here is derived from an EMBL/GenBank/DDBJ whole genome shotgun (WGS) entry which is preliminary data.</text>
</comment>
<feature type="chain" id="PRO_5045448584" evidence="12">
    <location>
        <begin position="23"/>
        <end position="645"/>
    </location>
</feature>
<evidence type="ECO:0000256" key="1">
    <source>
        <dbReference type="ARBA" id="ARBA00004571"/>
    </source>
</evidence>
<dbReference type="Gene3D" id="2.40.170.20">
    <property type="entry name" value="TonB-dependent receptor, beta-barrel domain"/>
    <property type="match status" value="1"/>
</dbReference>
<dbReference type="PANTHER" id="PTHR30069">
    <property type="entry name" value="TONB-DEPENDENT OUTER MEMBRANE RECEPTOR"/>
    <property type="match status" value="1"/>
</dbReference>
<dbReference type="InterPro" id="IPR037066">
    <property type="entry name" value="Plug_dom_sf"/>
</dbReference>
<keyword evidence="3 10" id="KW-1134">Transmembrane beta strand</keyword>
<keyword evidence="5 12" id="KW-0732">Signal</keyword>
<comment type="similarity">
    <text evidence="10 11">Belongs to the TonB-dependent receptor family.</text>
</comment>
<dbReference type="EMBL" id="JAUDZE010000001">
    <property type="protein sequence ID" value="MDN0013091.1"/>
    <property type="molecule type" value="Genomic_DNA"/>
</dbReference>
<evidence type="ECO:0000313" key="15">
    <source>
        <dbReference type="EMBL" id="MDN0013091.1"/>
    </source>
</evidence>
<evidence type="ECO:0000256" key="10">
    <source>
        <dbReference type="PROSITE-ProRule" id="PRU01360"/>
    </source>
</evidence>
<evidence type="ECO:0000256" key="3">
    <source>
        <dbReference type="ARBA" id="ARBA00022452"/>
    </source>
</evidence>
<gene>
    <name evidence="15" type="ORF">QTA56_02415</name>
</gene>